<reference evidence="1" key="1">
    <citation type="submission" date="2014-09" db="EMBL/GenBank/DDBJ databases">
        <authorList>
            <person name="Magalhaes I.L.F."/>
            <person name="Oliveira U."/>
            <person name="Santos F.R."/>
            <person name="Vidigal T.H.D.A."/>
            <person name="Brescovit A.D."/>
            <person name="Santos A.J."/>
        </authorList>
    </citation>
    <scope>NUCLEOTIDE SEQUENCE</scope>
    <source>
        <tissue evidence="1">Shoot tissue taken approximately 20 cm above the soil surface</tissue>
    </source>
</reference>
<proteinExistence type="predicted"/>
<dbReference type="AlphaFoldDB" id="A0A0A8XV14"/>
<name>A0A0A8XV14_ARUDO</name>
<protein>
    <submittedName>
        <fullName evidence="1">Uncharacterized protein</fullName>
    </submittedName>
</protein>
<dbReference type="EMBL" id="GBRH01281385">
    <property type="protein sequence ID" value="JAD16510.1"/>
    <property type="molecule type" value="Transcribed_RNA"/>
</dbReference>
<sequence length="22" mass="2573">MSSVFELHAWDCSSIEYLTLQI</sequence>
<evidence type="ECO:0000313" key="1">
    <source>
        <dbReference type="EMBL" id="JAD16510.1"/>
    </source>
</evidence>
<accession>A0A0A8XV14</accession>
<reference evidence="1" key="2">
    <citation type="journal article" date="2015" name="Data Brief">
        <title>Shoot transcriptome of the giant reed, Arundo donax.</title>
        <authorList>
            <person name="Barrero R.A."/>
            <person name="Guerrero F.D."/>
            <person name="Moolhuijzen P."/>
            <person name="Goolsby J.A."/>
            <person name="Tidwell J."/>
            <person name="Bellgard S.E."/>
            <person name="Bellgard M.I."/>
        </authorList>
    </citation>
    <scope>NUCLEOTIDE SEQUENCE</scope>
    <source>
        <tissue evidence="1">Shoot tissue taken approximately 20 cm above the soil surface</tissue>
    </source>
</reference>
<organism evidence="1">
    <name type="scientific">Arundo donax</name>
    <name type="common">Giant reed</name>
    <name type="synonym">Donax arundinaceus</name>
    <dbReference type="NCBI Taxonomy" id="35708"/>
    <lineage>
        <taxon>Eukaryota</taxon>
        <taxon>Viridiplantae</taxon>
        <taxon>Streptophyta</taxon>
        <taxon>Embryophyta</taxon>
        <taxon>Tracheophyta</taxon>
        <taxon>Spermatophyta</taxon>
        <taxon>Magnoliopsida</taxon>
        <taxon>Liliopsida</taxon>
        <taxon>Poales</taxon>
        <taxon>Poaceae</taxon>
        <taxon>PACMAD clade</taxon>
        <taxon>Arundinoideae</taxon>
        <taxon>Arundineae</taxon>
        <taxon>Arundo</taxon>
    </lineage>
</organism>